<dbReference type="EMBL" id="JANPWB010000015">
    <property type="protein sequence ID" value="KAJ1090260.1"/>
    <property type="molecule type" value="Genomic_DNA"/>
</dbReference>
<dbReference type="AlphaFoldDB" id="A0AAV7LRY9"/>
<evidence type="ECO:0000256" key="1">
    <source>
        <dbReference type="SAM" id="MobiDB-lite"/>
    </source>
</evidence>
<keyword evidence="3" id="KW-1185">Reference proteome</keyword>
<protein>
    <submittedName>
        <fullName evidence="2">Uncharacterized protein</fullName>
    </submittedName>
</protein>
<sequence length="259" mass="27426">MSTMSSITSDRRGGGPSYTPPHTRGRLTQLSTFSLQPSSACSQDPCLLTSASLEHTTCVAWVYQALPPPPVLQLSSPVRPLHQLGPALMPSRTQVPAPPHSEACVLAHKWRLPPPNFAVSAPAAGTTMVFSGPPPSDGVQPWCRSCDFLFLGVPRSCQYRPRRRTATRPLSPSQPRGSKNSTPWRPGGRSSTPAPAGSLGQPLSVPGSTTSRRCPRTGPAAGARPGPESQLSQQRPPTGASIGSVRRPCGPQFHVGIRI</sequence>
<proteinExistence type="predicted"/>
<evidence type="ECO:0000313" key="3">
    <source>
        <dbReference type="Proteomes" id="UP001066276"/>
    </source>
</evidence>
<gene>
    <name evidence="2" type="ORF">NDU88_003395</name>
</gene>
<feature type="region of interest" description="Disordered" evidence="1">
    <location>
        <begin position="161"/>
        <end position="259"/>
    </location>
</feature>
<name>A0AAV7LRY9_PLEWA</name>
<evidence type="ECO:0000313" key="2">
    <source>
        <dbReference type="EMBL" id="KAJ1090260.1"/>
    </source>
</evidence>
<feature type="compositionally biased region" description="Polar residues" evidence="1">
    <location>
        <begin position="168"/>
        <end position="193"/>
    </location>
</feature>
<feature type="region of interest" description="Disordered" evidence="1">
    <location>
        <begin position="1"/>
        <end position="25"/>
    </location>
</feature>
<organism evidence="2 3">
    <name type="scientific">Pleurodeles waltl</name>
    <name type="common">Iberian ribbed newt</name>
    <dbReference type="NCBI Taxonomy" id="8319"/>
    <lineage>
        <taxon>Eukaryota</taxon>
        <taxon>Metazoa</taxon>
        <taxon>Chordata</taxon>
        <taxon>Craniata</taxon>
        <taxon>Vertebrata</taxon>
        <taxon>Euteleostomi</taxon>
        <taxon>Amphibia</taxon>
        <taxon>Batrachia</taxon>
        <taxon>Caudata</taxon>
        <taxon>Salamandroidea</taxon>
        <taxon>Salamandridae</taxon>
        <taxon>Pleurodelinae</taxon>
        <taxon>Pleurodeles</taxon>
    </lineage>
</organism>
<comment type="caution">
    <text evidence="2">The sequence shown here is derived from an EMBL/GenBank/DDBJ whole genome shotgun (WGS) entry which is preliminary data.</text>
</comment>
<accession>A0AAV7LRY9</accession>
<reference evidence="2" key="1">
    <citation type="journal article" date="2022" name="bioRxiv">
        <title>Sequencing and chromosome-scale assembly of the giantPleurodeles waltlgenome.</title>
        <authorList>
            <person name="Brown T."/>
            <person name="Elewa A."/>
            <person name="Iarovenko S."/>
            <person name="Subramanian E."/>
            <person name="Araus A.J."/>
            <person name="Petzold A."/>
            <person name="Susuki M."/>
            <person name="Suzuki K.-i.T."/>
            <person name="Hayashi T."/>
            <person name="Toyoda A."/>
            <person name="Oliveira C."/>
            <person name="Osipova E."/>
            <person name="Leigh N.D."/>
            <person name="Simon A."/>
            <person name="Yun M.H."/>
        </authorList>
    </citation>
    <scope>NUCLEOTIDE SEQUENCE</scope>
    <source>
        <strain evidence="2">20211129_DDA</strain>
        <tissue evidence="2">Liver</tissue>
    </source>
</reference>
<dbReference type="Proteomes" id="UP001066276">
    <property type="component" value="Chromosome 11"/>
</dbReference>